<proteinExistence type="predicted"/>
<dbReference type="AlphaFoldDB" id="A0A428P864"/>
<evidence type="ECO:0008006" key="3">
    <source>
        <dbReference type="Google" id="ProtNLM"/>
    </source>
</evidence>
<reference evidence="1 2" key="1">
    <citation type="submission" date="2017-06" db="EMBL/GenBank/DDBJ databases">
        <title>Comparative genomic analysis of Ambrosia Fusariam Clade fungi.</title>
        <authorList>
            <person name="Stajich J.E."/>
            <person name="Carrillo J."/>
            <person name="Kijimoto T."/>
            <person name="Eskalen A."/>
            <person name="O'Donnell K."/>
            <person name="Kasson M."/>
        </authorList>
    </citation>
    <scope>NUCLEOTIDE SEQUENCE [LARGE SCALE GENOMIC DNA]</scope>
    <source>
        <strain evidence="1 2">NRRL62606</strain>
    </source>
</reference>
<comment type="caution">
    <text evidence="1">The sequence shown here is derived from an EMBL/GenBank/DDBJ whole genome shotgun (WGS) entry which is preliminary data.</text>
</comment>
<gene>
    <name evidence="1" type="ORF">CEP51_015530</name>
</gene>
<protein>
    <recommendedName>
        <fullName evidence="3">Transcription factor domain-containing protein</fullName>
    </recommendedName>
</protein>
<dbReference type="EMBL" id="NKCL01000852">
    <property type="protein sequence ID" value="RSL49228.1"/>
    <property type="molecule type" value="Genomic_DNA"/>
</dbReference>
<keyword evidence="2" id="KW-1185">Reference proteome</keyword>
<dbReference type="Proteomes" id="UP000287972">
    <property type="component" value="Unassembled WGS sequence"/>
</dbReference>
<accession>A0A428P864</accession>
<sequence>MADKYHSRCDSMLDALLSSDQPVVDENLLVTVVVLRKYEEMNLTTTGKDLERHLAKSAALFNSPTRELGGGLGQPAFWQFVRQDVYLSLLKRALPRTDISIQPPLTIEAGAPDCVWANRIVWITVCILAYCFAEQPQDAVVWHGLDEKITQWGREKPSTFDPIYFREPSPEGGCFFPEIWLSDPWHATGMQYYHISRLLLALYNPNVARASAGLDYPRAHWQMQARSALCYTMRGLVAQGDLVINSIRRCEFEKFWAGAVEPTSYFGEVPESGRETGGE</sequence>
<organism evidence="1 2">
    <name type="scientific">Fusarium floridanum</name>
    <dbReference type="NCBI Taxonomy" id="1325733"/>
    <lineage>
        <taxon>Eukaryota</taxon>
        <taxon>Fungi</taxon>
        <taxon>Dikarya</taxon>
        <taxon>Ascomycota</taxon>
        <taxon>Pezizomycotina</taxon>
        <taxon>Sordariomycetes</taxon>
        <taxon>Hypocreomycetidae</taxon>
        <taxon>Hypocreales</taxon>
        <taxon>Nectriaceae</taxon>
        <taxon>Fusarium</taxon>
        <taxon>Fusarium solani species complex</taxon>
    </lineage>
</organism>
<name>A0A428P864_9HYPO</name>
<evidence type="ECO:0000313" key="1">
    <source>
        <dbReference type="EMBL" id="RSL49228.1"/>
    </source>
</evidence>
<evidence type="ECO:0000313" key="2">
    <source>
        <dbReference type="Proteomes" id="UP000287972"/>
    </source>
</evidence>